<feature type="compositionally biased region" description="Polar residues" evidence="1">
    <location>
        <begin position="233"/>
        <end position="242"/>
    </location>
</feature>
<proteinExistence type="predicted"/>
<dbReference type="AlphaFoldDB" id="A0A1R1PFM5"/>
<dbReference type="EMBL" id="LSSK01001441">
    <property type="protein sequence ID" value="OMH79713.1"/>
    <property type="molecule type" value="Genomic_DNA"/>
</dbReference>
<feature type="compositionally biased region" description="Basic and acidic residues" evidence="1">
    <location>
        <begin position="20"/>
        <end position="37"/>
    </location>
</feature>
<keyword evidence="3" id="KW-1185">Reference proteome</keyword>
<name>A0A1R1PFM5_ZANCU</name>
<accession>A0A1R1PFM5</accession>
<feature type="region of interest" description="Disordered" evidence="1">
    <location>
        <begin position="219"/>
        <end position="244"/>
    </location>
</feature>
<evidence type="ECO:0000256" key="1">
    <source>
        <dbReference type="SAM" id="MobiDB-lite"/>
    </source>
</evidence>
<dbReference type="Proteomes" id="UP000188320">
    <property type="component" value="Unassembled WGS sequence"/>
</dbReference>
<evidence type="ECO:0000313" key="3">
    <source>
        <dbReference type="Proteomes" id="UP000188320"/>
    </source>
</evidence>
<evidence type="ECO:0000313" key="2">
    <source>
        <dbReference type="EMBL" id="OMH79713.1"/>
    </source>
</evidence>
<sequence>MKSNLLSKIVNYFQLGNPKSEQKDAKKTGGGENEREPISTGSKAEEQYECGEDIYTRRYSKDRKRIQMFVLNPRVFVFLNEYKGKAEKKKAKTGKKQNQAEFKDKEPSLHDEEIEIETRLLNFAKKATSALVKVSKAIQLVFPWFEVVVGNLEVVLAHDADMWNLGKGVVLSVLFMRVRDSSSKESIKNQQLLRELTENIAKKAQEGIFKDFVVDGTSQDTETDRPVGGISNPKGNLSSGDSNARVESCVGEDQNFSKDTDAVKIKKDVESKGTHSELTLSIEGISLYTLTDKGKIKVRDHALKHEGFAGNLFHYLSREIGVISNEDKCVVLHTMDQTRLGINLLCSNHWWIKEVVSAVVFKSIRIYGDGIEKLLLEFGHCFVDNISTELNSKALRELLTSMNNEFLKEKDLDATNNRDFDKKNDVSFDLSSRGTENESLSKEDLSSEIFKLNKKNVYLCKIGKLLKRLELSNFCIQFIINEFSLITREGTERNLKKEASYEDVLNLTQRDISCSFSYKKLKEVITVKTEADGITVAPGSKGSTPANESKSKTLPKKCSTNDRSKSTIYTHHGGSGSTFTPAIKCLSEYEKDLKIGVQLDFFIETGPLTIYVIGQGEVSSENGTPGSPRLQNGFVNSGCKVGITLPIRIDTSSNEQLTSKPVISARIGDSSLAVDVHFVSACLNALNMCKGYLALLKNEMEFVSKMSHANLRNRFSYLYQNLYDEDVLAALASTTTQIPTNTTTTKESAIEKGQKERSYKKEAQRWITIKWAISSFFKKINLNVDVNKISAELTPTFTTLQLKDKELKPNFVKIVIPKAYSNAVFYLVNEGSNIKNISCLSFEGRVSGELSPVQISLNGKDCVDVKSNPAHINSRVIVGNNGIQYNGSINGKLGCNSCNSQLFRSAIESDFKINIGVLVASIFANELRFIMKWLPLWINGMNIVSKGNANGTMFNSTSRTSLSYEKAKGLNGRNSRANTASYSFFNDNKDIDIKGAEKTNRGMDFTLKIDTVIDEVRASVSASDCENPVIDQVEHGVNVCLRKANLVFRKEKKKLQSNTNLKVGFSQFLMNTFACTPRMNKNGGGEFSDFTEFAAKDVHFPEQILFLTQFSGSVSWKVKNNTKNDSTKRVGNFEADTFQIRISTDIVESAMRRDTWHGWGGVTIVYAFKSNTESHFSKRHVQDE</sequence>
<organism evidence="2 3">
    <name type="scientific">Zancudomyces culisetae</name>
    <name type="common">Gut fungus</name>
    <name type="synonym">Smittium culisetae</name>
    <dbReference type="NCBI Taxonomy" id="1213189"/>
    <lineage>
        <taxon>Eukaryota</taxon>
        <taxon>Fungi</taxon>
        <taxon>Fungi incertae sedis</taxon>
        <taxon>Zoopagomycota</taxon>
        <taxon>Kickxellomycotina</taxon>
        <taxon>Harpellomycetes</taxon>
        <taxon>Harpellales</taxon>
        <taxon>Legeriomycetaceae</taxon>
        <taxon>Zancudomyces</taxon>
    </lineage>
</organism>
<gene>
    <name evidence="2" type="ORF">AX774_g6863</name>
</gene>
<comment type="caution">
    <text evidence="2">The sequence shown here is derived from an EMBL/GenBank/DDBJ whole genome shotgun (WGS) entry which is preliminary data.</text>
</comment>
<feature type="region of interest" description="Disordered" evidence="1">
    <location>
        <begin position="538"/>
        <end position="569"/>
    </location>
</feature>
<reference evidence="3" key="1">
    <citation type="submission" date="2017-01" db="EMBL/GenBank/DDBJ databases">
        <authorList>
            <person name="Wang Y."/>
            <person name="White M."/>
            <person name="Kvist S."/>
            <person name="Moncalvo J.-M."/>
        </authorList>
    </citation>
    <scope>NUCLEOTIDE SEQUENCE [LARGE SCALE GENOMIC DNA]</scope>
    <source>
        <strain evidence="3">COL-18-3</strain>
    </source>
</reference>
<protein>
    <submittedName>
        <fullName evidence="2">Uncharacterized protein</fullName>
    </submittedName>
</protein>
<feature type="region of interest" description="Disordered" evidence="1">
    <location>
        <begin position="17"/>
        <end position="46"/>
    </location>
</feature>